<feature type="domain" description="HTH cro/C1-type" evidence="1">
    <location>
        <begin position="87"/>
        <end position="142"/>
    </location>
</feature>
<dbReference type="InterPro" id="IPR001387">
    <property type="entry name" value="Cro/C1-type_HTH"/>
</dbReference>
<dbReference type="RefSeq" id="WP_131159530.1">
    <property type="nucleotide sequence ID" value="NZ_BDMD01000007.1"/>
</dbReference>
<dbReference type="InterPro" id="IPR004451">
    <property type="entry name" value="MJ0586"/>
</dbReference>
<reference evidence="2 3" key="1">
    <citation type="submission" date="2017-02" db="EMBL/GenBank/DDBJ databases">
        <title>isolation and characterization of a novel temperate virus Aeropyrum globular virus 1 infecting hyperthermophilic archaeon Aeropyrum.</title>
        <authorList>
            <person name="Yumiya M."/>
            <person name="Yoshida T."/>
            <person name="Sako Y."/>
        </authorList>
    </citation>
    <scope>NUCLEOTIDE SEQUENCE [LARGE SCALE GENOMIC DNA]</scope>
    <source>
        <strain evidence="2 3">YK1-12-2013</strain>
    </source>
</reference>
<dbReference type="CDD" id="cd00093">
    <property type="entry name" value="HTH_XRE"/>
    <property type="match status" value="1"/>
</dbReference>
<dbReference type="NCBIfam" id="TIGR00270">
    <property type="entry name" value="multiprotein bridging factor aMBF1"/>
    <property type="match status" value="1"/>
</dbReference>
<organism evidence="2 3">
    <name type="scientific">Aeropyrum pernix</name>
    <dbReference type="NCBI Taxonomy" id="56636"/>
    <lineage>
        <taxon>Archaea</taxon>
        <taxon>Thermoproteota</taxon>
        <taxon>Thermoprotei</taxon>
        <taxon>Desulfurococcales</taxon>
        <taxon>Desulfurococcaceae</taxon>
        <taxon>Aeropyrum</taxon>
    </lineage>
</organism>
<protein>
    <submittedName>
        <fullName evidence="2">Putative HTH-type transcriptional regulator</fullName>
    </submittedName>
</protein>
<dbReference type="SMART" id="SM00530">
    <property type="entry name" value="HTH_XRE"/>
    <property type="match status" value="1"/>
</dbReference>
<evidence type="ECO:0000259" key="1">
    <source>
        <dbReference type="PROSITE" id="PS50943"/>
    </source>
</evidence>
<dbReference type="Pfam" id="PF01381">
    <property type="entry name" value="HTH_3"/>
    <property type="match status" value="1"/>
</dbReference>
<dbReference type="OrthoDB" id="11138at2157"/>
<dbReference type="EMBL" id="BDMD01000007">
    <property type="protein sequence ID" value="GBF08457.1"/>
    <property type="molecule type" value="Genomic_DNA"/>
</dbReference>
<accession>A0A401H7K8</accession>
<dbReference type="SUPFAM" id="SSF47413">
    <property type="entry name" value="lambda repressor-like DNA-binding domains"/>
    <property type="match status" value="1"/>
</dbReference>
<dbReference type="GO" id="GO:0003677">
    <property type="term" value="F:DNA binding"/>
    <property type="evidence" value="ECO:0007669"/>
    <property type="project" value="InterPro"/>
</dbReference>
<evidence type="ECO:0000313" key="3">
    <source>
        <dbReference type="Proteomes" id="UP000291213"/>
    </source>
</evidence>
<evidence type="ECO:0000313" key="2">
    <source>
        <dbReference type="EMBL" id="GBF08457.1"/>
    </source>
</evidence>
<dbReference type="PROSITE" id="PS50943">
    <property type="entry name" value="HTH_CROC1"/>
    <property type="match status" value="1"/>
</dbReference>
<name>A0A401H7K8_AERPX</name>
<dbReference type="Proteomes" id="UP000291213">
    <property type="component" value="Unassembled WGS sequence"/>
</dbReference>
<comment type="caution">
    <text evidence="2">The sequence shown here is derived from an EMBL/GenBank/DDBJ whole genome shotgun (WGS) entry which is preliminary data.</text>
</comment>
<proteinExistence type="predicted"/>
<sequence>MKQASAYCELCGAEIRGRPYRVSVEGVEMDLCLSCYMKLARSGRAQLLREARPSRRGAVRGGSEGARRPRRVPLDMYDLVEDYPERVREAREARGWSTAVLAQKLRISETMLRRIESGRLKPSLDLAKRMEKMLGVKLLEPVVDEEAYYDEDYGRDYITLGDIVVVDRDEE</sequence>
<dbReference type="InterPro" id="IPR010982">
    <property type="entry name" value="Lambda_DNA-bd_dom_sf"/>
</dbReference>
<dbReference type="Gene3D" id="1.10.260.40">
    <property type="entry name" value="lambda repressor-like DNA-binding domains"/>
    <property type="match status" value="1"/>
</dbReference>
<gene>
    <name evidence="2" type="ORF">apy_01820</name>
</gene>
<dbReference type="AlphaFoldDB" id="A0A401H7K8"/>